<dbReference type="Proteomes" id="UP001458880">
    <property type="component" value="Unassembled WGS sequence"/>
</dbReference>
<sequence length="96" mass="10863">MMVFKYRRRRRVVVLVGNLIVLATISAAPIAVLVKILEWPTSSRPSDSIPPPQSLDDFLLLSDINSCINSCISNAISNAIRKHNWQHANLEEFENF</sequence>
<evidence type="ECO:0000313" key="2">
    <source>
        <dbReference type="Proteomes" id="UP001458880"/>
    </source>
</evidence>
<dbReference type="EMBL" id="JASPKY010000042">
    <property type="protein sequence ID" value="KAK9746099.1"/>
    <property type="molecule type" value="Genomic_DNA"/>
</dbReference>
<protein>
    <submittedName>
        <fullName evidence="1">Uncharacterized protein</fullName>
    </submittedName>
</protein>
<name>A0AAW1MKU4_POPJA</name>
<evidence type="ECO:0000313" key="1">
    <source>
        <dbReference type="EMBL" id="KAK9746099.1"/>
    </source>
</evidence>
<gene>
    <name evidence="1" type="ORF">QE152_g6386</name>
</gene>
<organism evidence="1 2">
    <name type="scientific">Popillia japonica</name>
    <name type="common">Japanese beetle</name>
    <dbReference type="NCBI Taxonomy" id="7064"/>
    <lineage>
        <taxon>Eukaryota</taxon>
        <taxon>Metazoa</taxon>
        <taxon>Ecdysozoa</taxon>
        <taxon>Arthropoda</taxon>
        <taxon>Hexapoda</taxon>
        <taxon>Insecta</taxon>
        <taxon>Pterygota</taxon>
        <taxon>Neoptera</taxon>
        <taxon>Endopterygota</taxon>
        <taxon>Coleoptera</taxon>
        <taxon>Polyphaga</taxon>
        <taxon>Scarabaeiformia</taxon>
        <taxon>Scarabaeidae</taxon>
        <taxon>Rutelinae</taxon>
        <taxon>Popillia</taxon>
    </lineage>
</organism>
<dbReference type="AlphaFoldDB" id="A0AAW1MKU4"/>
<proteinExistence type="predicted"/>
<accession>A0AAW1MKU4</accession>
<reference evidence="1 2" key="1">
    <citation type="journal article" date="2024" name="BMC Genomics">
        <title>De novo assembly and annotation of Popillia japonica's genome with initial clues to its potential as an invasive pest.</title>
        <authorList>
            <person name="Cucini C."/>
            <person name="Boschi S."/>
            <person name="Funari R."/>
            <person name="Cardaioli E."/>
            <person name="Iannotti N."/>
            <person name="Marturano G."/>
            <person name="Paoli F."/>
            <person name="Bruttini M."/>
            <person name="Carapelli A."/>
            <person name="Frati F."/>
            <person name="Nardi F."/>
        </authorList>
    </citation>
    <scope>NUCLEOTIDE SEQUENCE [LARGE SCALE GENOMIC DNA]</scope>
    <source>
        <strain evidence="1">DMR45628</strain>
    </source>
</reference>
<comment type="caution">
    <text evidence="1">The sequence shown here is derived from an EMBL/GenBank/DDBJ whole genome shotgun (WGS) entry which is preliminary data.</text>
</comment>
<keyword evidence="2" id="KW-1185">Reference proteome</keyword>